<name>A0A7S2RWP7_9STRA</name>
<proteinExistence type="predicted"/>
<protein>
    <submittedName>
        <fullName evidence="2">Uncharacterized protein</fullName>
    </submittedName>
</protein>
<evidence type="ECO:0000256" key="1">
    <source>
        <dbReference type="SAM" id="SignalP"/>
    </source>
</evidence>
<accession>A0A7S2RWP7</accession>
<feature type="chain" id="PRO_5030884537" evidence="1">
    <location>
        <begin position="18"/>
        <end position="198"/>
    </location>
</feature>
<reference evidence="2" key="1">
    <citation type="submission" date="2021-01" db="EMBL/GenBank/DDBJ databases">
        <authorList>
            <person name="Corre E."/>
            <person name="Pelletier E."/>
            <person name="Niang G."/>
            <person name="Scheremetjew M."/>
            <person name="Finn R."/>
            <person name="Kale V."/>
            <person name="Holt S."/>
            <person name="Cochrane G."/>
            <person name="Meng A."/>
            <person name="Brown T."/>
            <person name="Cohen L."/>
        </authorList>
    </citation>
    <scope>NUCLEOTIDE SEQUENCE</scope>
    <source>
        <strain evidence="2">CCMP1243</strain>
    </source>
</reference>
<feature type="signal peptide" evidence="1">
    <location>
        <begin position="1"/>
        <end position="17"/>
    </location>
</feature>
<organism evidence="2">
    <name type="scientific">Rhizochromulina marina</name>
    <dbReference type="NCBI Taxonomy" id="1034831"/>
    <lineage>
        <taxon>Eukaryota</taxon>
        <taxon>Sar</taxon>
        <taxon>Stramenopiles</taxon>
        <taxon>Ochrophyta</taxon>
        <taxon>Dictyochophyceae</taxon>
        <taxon>Rhizochromulinales</taxon>
        <taxon>Rhizochromulina</taxon>
    </lineage>
</organism>
<gene>
    <name evidence="2" type="ORF">RMAR1173_LOCUS8765</name>
</gene>
<dbReference type="AlphaFoldDB" id="A0A7S2RWP7"/>
<sequence>MAVTALVLVGLPLLASGFLPSAGPAAGLRRGGAPLGAGLEGRAVVVDLDLGREKNTWMPPTWACRGTRVELSLILELQPGGRVAPRKQGPYINIGAREGRWTVDARDALQIALPIEGYSREDNELPPCVLYMSIATLGGKRVSRSKGNLTIQQTRWFIRKERRLVGTVRLREELVDLEGIGDVVLPPSRSYTDMINIR</sequence>
<dbReference type="EMBL" id="HBHJ01013455">
    <property type="protein sequence ID" value="CAD9682887.1"/>
    <property type="molecule type" value="Transcribed_RNA"/>
</dbReference>
<evidence type="ECO:0000313" key="2">
    <source>
        <dbReference type="EMBL" id="CAD9682887.1"/>
    </source>
</evidence>
<keyword evidence="1" id="KW-0732">Signal</keyword>